<keyword evidence="3" id="KW-0378">Hydrolase</keyword>
<dbReference type="InterPro" id="IPR005135">
    <property type="entry name" value="Endo/exonuclease/phosphatase"/>
</dbReference>
<sequence>MRIFTYCLSVFCIFATGLPLIHSGYWWIRIFDYPRAQIAIVCLITLTLYYFYVGIRKKWQSLWFVLLLVALAYQLLLISKYTPLFPVQAKKGKGASEQQIFTIMEANIRMQNEQTGKFLQLVYAYKPDILVINEPNAWWAEELAPLNKMYAYSLKKPLENTYGMMLYSNLPLKDTEINFLVEKGIPSMYARVLLPTGEDFDLHCLHPKPPKPGSPTYERDTEILLVGKRIKQSDRPAIVVGDLNDVAWSYTSELFQRYSGLVDPREGRGLYNTYSVFVPLFRYPLDHFFYSAHFGLLTLHRLESIGSDHFPMLISLSYEPTQDHAKDLPEVDMEDKKSVEKKIKKGM</sequence>
<organism evidence="3 4">
    <name type="scientific">Rhodocytophaga aerolata</name>
    <dbReference type="NCBI Taxonomy" id="455078"/>
    <lineage>
        <taxon>Bacteria</taxon>
        <taxon>Pseudomonadati</taxon>
        <taxon>Bacteroidota</taxon>
        <taxon>Cytophagia</taxon>
        <taxon>Cytophagales</taxon>
        <taxon>Rhodocytophagaceae</taxon>
        <taxon>Rhodocytophaga</taxon>
    </lineage>
</organism>
<dbReference type="GO" id="GO:0004519">
    <property type="term" value="F:endonuclease activity"/>
    <property type="evidence" value="ECO:0007669"/>
    <property type="project" value="UniProtKB-KW"/>
</dbReference>
<keyword evidence="3" id="KW-0540">Nuclease</keyword>
<evidence type="ECO:0000313" key="4">
    <source>
        <dbReference type="Proteomes" id="UP001168528"/>
    </source>
</evidence>
<keyword evidence="3" id="KW-0255">Endonuclease</keyword>
<keyword evidence="1" id="KW-0812">Transmembrane</keyword>
<evidence type="ECO:0000313" key="3">
    <source>
        <dbReference type="EMBL" id="MDO1450661.1"/>
    </source>
</evidence>
<dbReference type="InterPro" id="IPR036691">
    <property type="entry name" value="Endo/exonu/phosph_ase_sf"/>
</dbReference>
<feature type="transmembrane region" description="Helical" evidence="1">
    <location>
        <begin position="34"/>
        <end position="55"/>
    </location>
</feature>
<evidence type="ECO:0000259" key="2">
    <source>
        <dbReference type="Pfam" id="PF03372"/>
    </source>
</evidence>
<keyword evidence="4" id="KW-1185">Reference proteome</keyword>
<name>A0ABT8REX0_9BACT</name>
<keyword evidence="1" id="KW-0472">Membrane</keyword>
<dbReference type="SUPFAM" id="SSF56219">
    <property type="entry name" value="DNase I-like"/>
    <property type="match status" value="1"/>
</dbReference>
<dbReference type="Proteomes" id="UP001168528">
    <property type="component" value="Unassembled WGS sequence"/>
</dbReference>
<evidence type="ECO:0000256" key="1">
    <source>
        <dbReference type="SAM" id="Phobius"/>
    </source>
</evidence>
<gene>
    <name evidence="3" type="ORF">Q0590_30590</name>
</gene>
<reference evidence="3" key="1">
    <citation type="submission" date="2023-07" db="EMBL/GenBank/DDBJ databases">
        <title>The genome sequence of Rhodocytophaga aerolata KACC 12507.</title>
        <authorList>
            <person name="Zhang X."/>
        </authorList>
    </citation>
    <scope>NUCLEOTIDE SEQUENCE</scope>
    <source>
        <strain evidence="3">KACC 12507</strain>
    </source>
</reference>
<dbReference type="Pfam" id="PF03372">
    <property type="entry name" value="Exo_endo_phos"/>
    <property type="match status" value="1"/>
</dbReference>
<feature type="domain" description="Endonuclease/exonuclease/phosphatase" evidence="2">
    <location>
        <begin position="106"/>
        <end position="309"/>
    </location>
</feature>
<dbReference type="RefSeq" id="WP_302041463.1">
    <property type="nucleotide sequence ID" value="NZ_JAUKPO010000034.1"/>
</dbReference>
<protein>
    <submittedName>
        <fullName evidence="3">Endonuclease/exonuclease/phosphatase family protein</fullName>
    </submittedName>
</protein>
<accession>A0ABT8REX0</accession>
<feature type="transmembrane region" description="Helical" evidence="1">
    <location>
        <begin position="7"/>
        <end position="28"/>
    </location>
</feature>
<keyword evidence="1" id="KW-1133">Transmembrane helix</keyword>
<dbReference type="Gene3D" id="3.60.10.10">
    <property type="entry name" value="Endonuclease/exonuclease/phosphatase"/>
    <property type="match status" value="1"/>
</dbReference>
<feature type="transmembrane region" description="Helical" evidence="1">
    <location>
        <begin position="62"/>
        <end position="81"/>
    </location>
</feature>
<comment type="caution">
    <text evidence="3">The sequence shown here is derived from an EMBL/GenBank/DDBJ whole genome shotgun (WGS) entry which is preliminary data.</text>
</comment>
<proteinExistence type="predicted"/>
<dbReference type="EMBL" id="JAUKPO010000034">
    <property type="protein sequence ID" value="MDO1450661.1"/>
    <property type="molecule type" value="Genomic_DNA"/>
</dbReference>